<dbReference type="Pfam" id="PF13460">
    <property type="entry name" value="NAD_binding_10"/>
    <property type="match status" value="1"/>
</dbReference>
<proteinExistence type="predicted"/>
<name>A0A6H2DMW2_9SPHN</name>
<dbReference type="InterPro" id="IPR036291">
    <property type="entry name" value="NAD(P)-bd_dom_sf"/>
</dbReference>
<organism evidence="2 3">
    <name type="scientific">Parasphingorhabdus halotolerans</name>
    <dbReference type="NCBI Taxonomy" id="2725558"/>
    <lineage>
        <taxon>Bacteria</taxon>
        <taxon>Pseudomonadati</taxon>
        <taxon>Pseudomonadota</taxon>
        <taxon>Alphaproteobacteria</taxon>
        <taxon>Sphingomonadales</taxon>
        <taxon>Sphingomonadaceae</taxon>
        <taxon>Parasphingorhabdus</taxon>
    </lineage>
</organism>
<dbReference type="InterPro" id="IPR016040">
    <property type="entry name" value="NAD(P)-bd_dom"/>
</dbReference>
<dbReference type="Proteomes" id="UP000501600">
    <property type="component" value="Chromosome"/>
</dbReference>
<protein>
    <submittedName>
        <fullName evidence="2">NAD(P)H-binding protein</fullName>
    </submittedName>
</protein>
<reference evidence="2 3" key="1">
    <citation type="submission" date="2020-04" db="EMBL/GenBank/DDBJ databases">
        <title>Genome sequence for Sphingorhabdus sp. strain M1.</title>
        <authorList>
            <person name="Park S.-J."/>
        </authorList>
    </citation>
    <scope>NUCLEOTIDE SEQUENCE [LARGE SCALE GENOMIC DNA]</scope>
    <source>
        <strain evidence="2 3">JK6</strain>
    </source>
</reference>
<dbReference type="PANTHER" id="PTHR12126:SF11">
    <property type="entry name" value="NADH DEHYDROGENASE [UBIQUINONE] 1 ALPHA SUBCOMPLEX SUBUNIT 9, MITOCHONDRIAL"/>
    <property type="match status" value="1"/>
</dbReference>
<dbReference type="Gene3D" id="3.40.50.720">
    <property type="entry name" value="NAD(P)-binding Rossmann-like Domain"/>
    <property type="match status" value="1"/>
</dbReference>
<evidence type="ECO:0000313" key="2">
    <source>
        <dbReference type="EMBL" id="QJB69295.1"/>
    </source>
</evidence>
<feature type="domain" description="NAD(P)-binding" evidence="1">
    <location>
        <begin position="13"/>
        <end position="153"/>
    </location>
</feature>
<dbReference type="SUPFAM" id="SSF51735">
    <property type="entry name" value="NAD(P)-binding Rossmann-fold domains"/>
    <property type="match status" value="1"/>
</dbReference>
<keyword evidence="3" id="KW-1185">Reference proteome</keyword>
<evidence type="ECO:0000259" key="1">
    <source>
        <dbReference type="Pfam" id="PF13460"/>
    </source>
</evidence>
<dbReference type="RefSeq" id="WP_168819253.1">
    <property type="nucleotide sequence ID" value="NZ_CP051217.1"/>
</dbReference>
<gene>
    <name evidence="2" type="ORF">HF685_08385</name>
</gene>
<evidence type="ECO:0000313" key="3">
    <source>
        <dbReference type="Proteomes" id="UP000501600"/>
    </source>
</evidence>
<dbReference type="AlphaFoldDB" id="A0A6H2DMW2"/>
<dbReference type="InterPro" id="IPR051207">
    <property type="entry name" value="ComplexI_NDUFA9_subunit"/>
</dbReference>
<accession>A0A6H2DMW2</accession>
<dbReference type="PANTHER" id="PTHR12126">
    <property type="entry name" value="NADH-UBIQUINONE OXIDOREDUCTASE 39 KDA SUBUNIT-RELATED"/>
    <property type="match status" value="1"/>
</dbReference>
<dbReference type="GO" id="GO:0044877">
    <property type="term" value="F:protein-containing complex binding"/>
    <property type="evidence" value="ECO:0007669"/>
    <property type="project" value="TreeGrafter"/>
</dbReference>
<dbReference type="KEGG" id="phao:HF685_08385"/>
<dbReference type="EMBL" id="CP051217">
    <property type="protein sequence ID" value="QJB69295.1"/>
    <property type="molecule type" value="Genomic_DNA"/>
</dbReference>
<sequence>MAGARKQTIAITGATGFVGGHLLNIAVKQGFTVRALTRKKQDDRPRVIWVPGALDDLGSLKKLCDGADTVIHIAGVVNAPTRDGFEKGNVQGTLNMVEAAKQSDASRFIHVSSLAANRPDLSIYGDTKAKAEKIVSASGLDWTIIRPPWVFGPGDTDTLDMFKSARLGFIPLPPDANGKLSAIHVDDLAKALLAIVPAHDDLTAQIFEVDDGKDGGWTQSSFAKAIGWAIGKRITPVATPKPLLHLGVKIDRLFRRGNAKLTADRVSYFCHDDWTIDPAKRLPSQIWKPEVQTRQGLKGTADWYRRNDWL</sequence>